<name>A0A9D1L378_9BACT</name>
<dbReference type="CDD" id="cd14852">
    <property type="entry name" value="LD-carboxypeptidase"/>
    <property type="match status" value="1"/>
</dbReference>
<dbReference type="Proteomes" id="UP000824087">
    <property type="component" value="Unassembled WGS sequence"/>
</dbReference>
<dbReference type="InterPro" id="IPR058193">
    <property type="entry name" value="VanY/YodJ_core_dom"/>
</dbReference>
<feature type="domain" description="D-alanyl-D-alanine carboxypeptidase-like core" evidence="2">
    <location>
        <begin position="166"/>
        <end position="290"/>
    </location>
</feature>
<evidence type="ECO:0000313" key="4">
    <source>
        <dbReference type="Proteomes" id="UP000824087"/>
    </source>
</evidence>
<sequence length="314" mass="37156">MYKKKRRLKKEVIIGAVILLAVIIIGIFAFNYFSYHSSYTYKLKEVGYQDDEVETILNNLEDTQIDDILKKEYNRNIPKLIVQKYFIYENLDRYSKYMDANTEESPKNVVAIVNVNADYDPYTHTKKTDMSKKNLILTNKYNYLDKTYTPDDLVKISNRYAYEDNHVREEVNDQYVSMWNAANEEGLVLIANSSFRSYESQDAVWKRYKNQRGEEYADKYAARAGYSEHQTGLCIDIVSDGAIANDFEETEEFKWLQKNAYKYGFILRYPKGKEKITGYSYESWHYRYVGVEAAKEIHDANITFDEYYVYYLAK</sequence>
<dbReference type="InterPro" id="IPR052179">
    <property type="entry name" value="DD-CPase-like"/>
</dbReference>
<dbReference type="Pfam" id="PF02557">
    <property type="entry name" value="VanY"/>
    <property type="match status" value="1"/>
</dbReference>
<keyword evidence="1" id="KW-0472">Membrane</keyword>
<dbReference type="InterPro" id="IPR009045">
    <property type="entry name" value="Zn_M74/Hedgehog-like"/>
</dbReference>
<keyword evidence="1" id="KW-0812">Transmembrane</keyword>
<dbReference type="PANTHER" id="PTHR34385">
    <property type="entry name" value="D-ALANYL-D-ALANINE CARBOXYPEPTIDASE"/>
    <property type="match status" value="1"/>
</dbReference>
<feature type="transmembrane region" description="Helical" evidence="1">
    <location>
        <begin position="12"/>
        <end position="33"/>
    </location>
</feature>
<protein>
    <submittedName>
        <fullName evidence="3">M15 family metallopeptidase</fullName>
    </submittedName>
</protein>
<reference evidence="3" key="2">
    <citation type="journal article" date="2021" name="PeerJ">
        <title>Extensive microbial diversity within the chicken gut microbiome revealed by metagenomics and culture.</title>
        <authorList>
            <person name="Gilroy R."/>
            <person name="Ravi A."/>
            <person name="Getino M."/>
            <person name="Pursley I."/>
            <person name="Horton D.L."/>
            <person name="Alikhan N.F."/>
            <person name="Baker D."/>
            <person name="Gharbi K."/>
            <person name="Hall N."/>
            <person name="Watson M."/>
            <person name="Adriaenssens E.M."/>
            <person name="Foster-Nyarko E."/>
            <person name="Jarju S."/>
            <person name="Secka A."/>
            <person name="Antonio M."/>
            <person name="Oren A."/>
            <person name="Chaudhuri R.R."/>
            <person name="La Ragione R."/>
            <person name="Hildebrand F."/>
            <person name="Pallen M.J."/>
        </authorList>
    </citation>
    <scope>NUCLEOTIDE SEQUENCE</scope>
    <source>
        <strain evidence="3">CHK197-8231</strain>
    </source>
</reference>
<dbReference type="AlphaFoldDB" id="A0A9D1L378"/>
<evidence type="ECO:0000313" key="3">
    <source>
        <dbReference type="EMBL" id="HIU22430.1"/>
    </source>
</evidence>
<evidence type="ECO:0000259" key="2">
    <source>
        <dbReference type="Pfam" id="PF02557"/>
    </source>
</evidence>
<evidence type="ECO:0000256" key="1">
    <source>
        <dbReference type="SAM" id="Phobius"/>
    </source>
</evidence>
<dbReference type="EMBL" id="DVML01000013">
    <property type="protein sequence ID" value="HIU22430.1"/>
    <property type="molecule type" value="Genomic_DNA"/>
</dbReference>
<dbReference type="PANTHER" id="PTHR34385:SF1">
    <property type="entry name" value="PEPTIDOGLYCAN L-ALANYL-D-GLUTAMATE ENDOPEPTIDASE CWLK"/>
    <property type="match status" value="1"/>
</dbReference>
<dbReference type="SUPFAM" id="SSF55166">
    <property type="entry name" value="Hedgehog/DD-peptidase"/>
    <property type="match status" value="1"/>
</dbReference>
<organism evidence="3 4">
    <name type="scientific">Candidatus Fimihabitans intestinipullorum</name>
    <dbReference type="NCBI Taxonomy" id="2840820"/>
    <lineage>
        <taxon>Bacteria</taxon>
        <taxon>Bacillati</taxon>
        <taxon>Mycoplasmatota</taxon>
        <taxon>Mycoplasmatota incertae sedis</taxon>
        <taxon>Candidatus Fimihabitans</taxon>
    </lineage>
</organism>
<reference evidence="3" key="1">
    <citation type="submission" date="2020-10" db="EMBL/GenBank/DDBJ databases">
        <authorList>
            <person name="Gilroy R."/>
        </authorList>
    </citation>
    <scope>NUCLEOTIDE SEQUENCE</scope>
    <source>
        <strain evidence="3">CHK197-8231</strain>
    </source>
</reference>
<dbReference type="GO" id="GO:0008233">
    <property type="term" value="F:peptidase activity"/>
    <property type="evidence" value="ECO:0007669"/>
    <property type="project" value="InterPro"/>
</dbReference>
<keyword evidence="1" id="KW-1133">Transmembrane helix</keyword>
<comment type="caution">
    <text evidence="3">The sequence shown here is derived from an EMBL/GenBank/DDBJ whole genome shotgun (WGS) entry which is preliminary data.</text>
</comment>
<dbReference type="GO" id="GO:0006508">
    <property type="term" value="P:proteolysis"/>
    <property type="evidence" value="ECO:0007669"/>
    <property type="project" value="InterPro"/>
</dbReference>
<proteinExistence type="predicted"/>
<dbReference type="InterPro" id="IPR003709">
    <property type="entry name" value="VanY-like_core_dom"/>
</dbReference>
<accession>A0A9D1L378</accession>
<gene>
    <name evidence="3" type="ORF">IAD49_02480</name>
</gene>
<dbReference type="Gene3D" id="3.30.1380.10">
    <property type="match status" value="1"/>
</dbReference>